<proteinExistence type="predicted"/>
<gene>
    <name evidence="1" type="ORF">BaRGS_00021550</name>
</gene>
<dbReference type="Proteomes" id="UP001519460">
    <property type="component" value="Unassembled WGS sequence"/>
</dbReference>
<dbReference type="EMBL" id="JACVVK020000168">
    <property type="protein sequence ID" value="KAK7487198.1"/>
    <property type="molecule type" value="Genomic_DNA"/>
</dbReference>
<keyword evidence="2" id="KW-1185">Reference proteome</keyword>
<organism evidence="1 2">
    <name type="scientific">Batillaria attramentaria</name>
    <dbReference type="NCBI Taxonomy" id="370345"/>
    <lineage>
        <taxon>Eukaryota</taxon>
        <taxon>Metazoa</taxon>
        <taxon>Spiralia</taxon>
        <taxon>Lophotrochozoa</taxon>
        <taxon>Mollusca</taxon>
        <taxon>Gastropoda</taxon>
        <taxon>Caenogastropoda</taxon>
        <taxon>Sorbeoconcha</taxon>
        <taxon>Cerithioidea</taxon>
        <taxon>Batillariidae</taxon>
        <taxon>Batillaria</taxon>
    </lineage>
</organism>
<evidence type="ECO:0000313" key="2">
    <source>
        <dbReference type="Proteomes" id="UP001519460"/>
    </source>
</evidence>
<sequence>MWRSLYVCGGDTCIKTTEQNISQDDCLGCPVLVASLFLFMCSEGYGIGVFFDTFQDHFGSGNADTAWLVAAQFGTMCIVGTCRTILTHVCKKVSTLSVCDNL</sequence>
<name>A0ABD0KJB5_9CAEN</name>
<accession>A0ABD0KJB5</accession>
<protein>
    <submittedName>
        <fullName evidence="1">Uncharacterized protein</fullName>
    </submittedName>
</protein>
<dbReference type="AlphaFoldDB" id="A0ABD0KJB5"/>
<reference evidence="1 2" key="1">
    <citation type="journal article" date="2023" name="Sci. Data">
        <title>Genome assembly of the Korean intertidal mud-creeper Batillaria attramentaria.</title>
        <authorList>
            <person name="Patra A.K."/>
            <person name="Ho P.T."/>
            <person name="Jun S."/>
            <person name="Lee S.J."/>
            <person name="Kim Y."/>
            <person name="Won Y.J."/>
        </authorList>
    </citation>
    <scope>NUCLEOTIDE SEQUENCE [LARGE SCALE GENOMIC DNA]</scope>
    <source>
        <strain evidence="1">Wonlab-2016</strain>
    </source>
</reference>
<comment type="caution">
    <text evidence="1">The sequence shown here is derived from an EMBL/GenBank/DDBJ whole genome shotgun (WGS) entry which is preliminary data.</text>
</comment>
<evidence type="ECO:0000313" key="1">
    <source>
        <dbReference type="EMBL" id="KAK7487198.1"/>
    </source>
</evidence>